<evidence type="ECO:0000256" key="2">
    <source>
        <dbReference type="SAM" id="MobiDB-lite"/>
    </source>
</evidence>
<feature type="region of interest" description="Disordered" evidence="2">
    <location>
        <begin position="406"/>
        <end position="455"/>
    </location>
</feature>
<feature type="compositionally biased region" description="Polar residues" evidence="2">
    <location>
        <begin position="264"/>
        <end position="282"/>
    </location>
</feature>
<proteinExistence type="predicted"/>
<evidence type="ECO:0000256" key="3">
    <source>
        <dbReference type="SAM" id="Phobius"/>
    </source>
</evidence>
<feature type="compositionally biased region" description="Polar residues" evidence="2">
    <location>
        <begin position="514"/>
        <end position="541"/>
    </location>
</feature>
<feature type="compositionally biased region" description="Low complexity" evidence="2">
    <location>
        <begin position="307"/>
        <end position="326"/>
    </location>
</feature>
<keyword evidence="3" id="KW-0812">Transmembrane</keyword>
<feature type="transmembrane region" description="Helical" evidence="3">
    <location>
        <begin position="743"/>
        <end position="762"/>
    </location>
</feature>
<comment type="caution">
    <text evidence="4">The sequence shown here is derived from an EMBL/GenBank/DDBJ whole genome shotgun (WGS) entry which is preliminary data.</text>
</comment>
<evidence type="ECO:0000313" key="5">
    <source>
        <dbReference type="Proteomes" id="UP000816034"/>
    </source>
</evidence>
<dbReference type="Proteomes" id="UP000816034">
    <property type="component" value="Unassembled WGS sequence"/>
</dbReference>
<dbReference type="GeneID" id="68105898"/>
<dbReference type="AlphaFoldDB" id="A0AA88KVI4"/>
<feature type="compositionally biased region" description="Acidic residues" evidence="2">
    <location>
        <begin position="295"/>
        <end position="306"/>
    </location>
</feature>
<sequence>MKKGHSAHRLSEMSSSSASTAHTSSTTNVMGNVLGVPSDKHKYYFKFIVNALEILPEKPTYYSNQTYSSLSNKKSTTINSFFKQFSDGPKIPRTAQLEWKRNSRKRGKLPVCRYQKSIDQNKPDYYVFYTRDEKSFEFYTRLTLAAPSSSGYRDKFLRISLDQLQDDAFASSPPSKLFASKKRICEEELNLAECIQYNGVERNLILMEISQSALSNVDSSIITANKSKKKTGLFSLKLGDNSQDQEIVAYLVLRYTIVCSSSDVPQQNPTATSISTPFISNDITDDTEVSMTEQEASDSDDEEVFDESNGFKSPRSFSSSFSKSTSENNGNKTITEKDQNNISFSEKPLTSEKPRTNLSLLTKESLLDSNTSLELNLPTASNDATAQQTTNQQPTSPAIEQNADNVQNQDSSLDHKEQEVKTERNEELTSLSQPNIDKSPLTQELNTSNGDTEEGSNFFLLDEEEDTANAVVATSTKPTISSATEHVDPIQNEPREDHEVGVNMVSEIEPMTETVETSKIQNEADSSKLTTATMNGDSNQNNKEEDDFDIILSSSHPTILSGNSSIEEKDEKIPDMLLENLPSIETESQTSVNIVAPLNEASHQSSSETSTNLLAENNLNMSSQSKPALVNDNSSSFSSLEDVEKLSPQNVTYFGHDEAHVDNDDEEMFSPLHTSTVEYSQAHSFTEPKPNESLTSKIVKSCIKEEKQVEELEELRKKNSELVEQISTQNQKILDLEHYSNSFHPMVISLIWGLICSLLYSISQKEASTINPILVCAFYTIIVYFGVQLTRSLKYYNYGTHIVNYLKEAKFFNRSEPITKKQALGNYLQKLFSLEDVRFLDDVFRSASWGLLLGLLTVILKFLFLERSDTTNGETSIMTFFKSGVLYKCVYRAVADELFERLFCFLFTIFLFKEFNLKQRMFYLIDRVTNPNHKELYKSMNDFLEKNKISDTPKPNTSHRMGLPDYQSVILSAIISTMFSINDSPSQHVFTSDSFFFDKLVGSFAFSYMFFVQERIELCMIAHFCRNFIDVLFGNY</sequence>
<feature type="transmembrane region" description="Helical" evidence="3">
    <location>
        <begin position="769"/>
        <end position="787"/>
    </location>
</feature>
<feature type="region of interest" description="Disordered" evidence="2">
    <location>
        <begin position="264"/>
        <end position="283"/>
    </location>
</feature>
<feature type="compositionally biased region" description="Basic and acidic residues" evidence="2">
    <location>
        <begin position="412"/>
        <end position="427"/>
    </location>
</feature>
<feature type="compositionally biased region" description="Low complexity" evidence="2">
    <location>
        <begin position="12"/>
        <end position="27"/>
    </location>
</feature>
<feature type="compositionally biased region" description="Polar residues" evidence="2">
    <location>
        <begin position="428"/>
        <end position="450"/>
    </location>
</feature>
<organism evidence="4 5">
    <name type="scientific">Naegleria lovaniensis</name>
    <name type="common">Amoeba</name>
    <dbReference type="NCBI Taxonomy" id="51637"/>
    <lineage>
        <taxon>Eukaryota</taxon>
        <taxon>Discoba</taxon>
        <taxon>Heterolobosea</taxon>
        <taxon>Tetramitia</taxon>
        <taxon>Eutetramitia</taxon>
        <taxon>Vahlkampfiidae</taxon>
        <taxon>Naegleria</taxon>
    </lineage>
</organism>
<feature type="coiled-coil region" evidence="1">
    <location>
        <begin position="702"/>
        <end position="732"/>
    </location>
</feature>
<keyword evidence="3" id="KW-0472">Membrane</keyword>
<feature type="transmembrane region" description="Helical" evidence="3">
    <location>
        <begin position="846"/>
        <end position="864"/>
    </location>
</feature>
<evidence type="ECO:0000313" key="4">
    <source>
        <dbReference type="EMBL" id="KAG2391960.1"/>
    </source>
</evidence>
<protein>
    <submittedName>
        <fullName evidence="4">Uncharacterized protein</fullName>
    </submittedName>
</protein>
<gene>
    <name evidence="4" type="ORF">C9374_013445</name>
</gene>
<keyword evidence="1" id="KW-0175">Coiled coil</keyword>
<reference evidence="4 5" key="1">
    <citation type="journal article" date="2018" name="BMC Genomics">
        <title>The genome of Naegleria lovaniensis, the basis for a comparative approach to unravel pathogenicity factors of the human pathogenic amoeba N. fowleri.</title>
        <authorList>
            <person name="Liechti N."/>
            <person name="Schurch N."/>
            <person name="Bruggmann R."/>
            <person name="Wittwer M."/>
        </authorList>
    </citation>
    <scope>NUCLEOTIDE SEQUENCE [LARGE SCALE GENOMIC DNA]</scope>
    <source>
        <strain evidence="4 5">ATCC 30569</strain>
    </source>
</reference>
<feature type="region of interest" description="Disordered" evidence="2">
    <location>
        <begin position="1"/>
        <end position="29"/>
    </location>
</feature>
<dbReference type="EMBL" id="PYSW02000006">
    <property type="protein sequence ID" value="KAG2391960.1"/>
    <property type="molecule type" value="Genomic_DNA"/>
</dbReference>
<evidence type="ECO:0000256" key="1">
    <source>
        <dbReference type="SAM" id="Coils"/>
    </source>
</evidence>
<keyword evidence="5" id="KW-1185">Reference proteome</keyword>
<dbReference type="RefSeq" id="XP_044553854.1">
    <property type="nucleotide sequence ID" value="XM_044689322.1"/>
</dbReference>
<name>A0AA88KVI4_NAELO</name>
<accession>A0AA88KVI4</accession>
<feature type="region of interest" description="Disordered" evidence="2">
    <location>
        <begin position="288"/>
        <end position="356"/>
    </location>
</feature>
<keyword evidence="3" id="KW-1133">Transmembrane helix</keyword>
<feature type="region of interest" description="Disordered" evidence="2">
    <location>
        <begin position="513"/>
        <end position="544"/>
    </location>
</feature>